<evidence type="ECO:0000313" key="3">
    <source>
        <dbReference type="Proteomes" id="UP000076532"/>
    </source>
</evidence>
<dbReference type="EMBL" id="KV417570">
    <property type="protein sequence ID" value="KZP18650.1"/>
    <property type="molecule type" value="Genomic_DNA"/>
</dbReference>
<proteinExistence type="predicted"/>
<name>A0A166HAL6_9AGAM</name>
<accession>A0A166HAL6</accession>
<keyword evidence="1" id="KW-0732">Signal</keyword>
<gene>
    <name evidence="2" type="ORF">FIBSPDRAFT_585510</name>
</gene>
<dbReference type="AlphaFoldDB" id="A0A166HAL6"/>
<sequence length="121" mass="13170">MKAQARGRLPGLSLAFTLLNRPVVCCYLSMPRGLEAADLNLTSCCVQPLTHTVLAKCRPRLILPIKSICQRAPDSPSMVVSTVTLGKQLGSGTMAKSRYPSECSEHTLAIMTYRRNTGGKY</sequence>
<organism evidence="2 3">
    <name type="scientific">Athelia psychrophila</name>
    <dbReference type="NCBI Taxonomy" id="1759441"/>
    <lineage>
        <taxon>Eukaryota</taxon>
        <taxon>Fungi</taxon>
        <taxon>Dikarya</taxon>
        <taxon>Basidiomycota</taxon>
        <taxon>Agaricomycotina</taxon>
        <taxon>Agaricomycetes</taxon>
        <taxon>Agaricomycetidae</taxon>
        <taxon>Atheliales</taxon>
        <taxon>Atheliaceae</taxon>
        <taxon>Athelia</taxon>
    </lineage>
</organism>
<protein>
    <recommendedName>
        <fullName evidence="4">Secreted protein</fullName>
    </recommendedName>
</protein>
<reference evidence="2 3" key="1">
    <citation type="journal article" date="2016" name="Mol. Biol. Evol.">
        <title>Comparative Genomics of Early-Diverging Mushroom-Forming Fungi Provides Insights into the Origins of Lignocellulose Decay Capabilities.</title>
        <authorList>
            <person name="Nagy L.G."/>
            <person name="Riley R."/>
            <person name="Tritt A."/>
            <person name="Adam C."/>
            <person name="Daum C."/>
            <person name="Floudas D."/>
            <person name="Sun H."/>
            <person name="Yadav J.S."/>
            <person name="Pangilinan J."/>
            <person name="Larsson K.H."/>
            <person name="Matsuura K."/>
            <person name="Barry K."/>
            <person name="Labutti K."/>
            <person name="Kuo R."/>
            <person name="Ohm R.A."/>
            <person name="Bhattacharya S.S."/>
            <person name="Shirouzu T."/>
            <person name="Yoshinaga Y."/>
            <person name="Martin F.M."/>
            <person name="Grigoriev I.V."/>
            <person name="Hibbett D.S."/>
        </authorList>
    </citation>
    <scope>NUCLEOTIDE SEQUENCE [LARGE SCALE GENOMIC DNA]</scope>
    <source>
        <strain evidence="2 3">CBS 109695</strain>
    </source>
</reference>
<keyword evidence="3" id="KW-1185">Reference proteome</keyword>
<evidence type="ECO:0008006" key="4">
    <source>
        <dbReference type="Google" id="ProtNLM"/>
    </source>
</evidence>
<dbReference type="Proteomes" id="UP000076532">
    <property type="component" value="Unassembled WGS sequence"/>
</dbReference>
<feature type="signal peptide" evidence="1">
    <location>
        <begin position="1"/>
        <end position="25"/>
    </location>
</feature>
<evidence type="ECO:0000256" key="1">
    <source>
        <dbReference type="SAM" id="SignalP"/>
    </source>
</evidence>
<feature type="chain" id="PRO_5007874441" description="Secreted protein" evidence="1">
    <location>
        <begin position="26"/>
        <end position="121"/>
    </location>
</feature>
<evidence type="ECO:0000313" key="2">
    <source>
        <dbReference type="EMBL" id="KZP18650.1"/>
    </source>
</evidence>